<dbReference type="InterPro" id="IPR002885">
    <property type="entry name" value="PPR_rpt"/>
</dbReference>
<dbReference type="PANTHER" id="PTHR47447:SF17">
    <property type="entry name" value="OS12G0638900 PROTEIN"/>
    <property type="match status" value="1"/>
</dbReference>
<dbReference type="PANTHER" id="PTHR47447">
    <property type="entry name" value="OS03G0856100 PROTEIN"/>
    <property type="match status" value="1"/>
</dbReference>
<dbReference type="NCBIfam" id="TIGR00756">
    <property type="entry name" value="PPR"/>
    <property type="match status" value="2"/>
</dbReference>
<evidence type="ECO:0000256" key="1">
    <source>
        <dbReference type="ARBA" id="ARBA00006192"/>
    </source>
</evidence>
<evidence type="ECO:0000256" key="3">
    <source>
        <dbReference type="ARBA" id="ARBA00044493"/>
    </source>
</evidence>
<reference evidence="7" key="1">
    <citation type="journal article" date="2020" name="Stud. Mycol.">
        <title>101 Dothideomycetes genomes: a test case for predicting lifestyles and emergence of pathogens.</title>
        <authorList>
            <person name="Haridas S."/>
            <person name="Albert R."/>
            <person name="Binder M."/>
            <person name="Bloem J."/>
            <person name="Labutti K."/>
            <person name="Salamov A."/>
            <person name="Andreopoulos B."/>
            <person name="Baker S."/>
            <person name="Barry K."/>
            <person name="Bills G."/>
            <person name="Bluhm B."/>
            <person name="Cannon C."/>
            <person name="Castanera R."/>
            <person name="Culley D."/>
            <person name="Daum C."/>
            <person name="Ezra D."/>
            <person name="Gonzalez J."/>
            <person name="Henrissat B."/>
            <person name="Kuo A."/>
            <person name="Liang C."/>
            <person name="Lipzen A."/>
            <person name="Lutzoni F."/>
            <person name="Magnuson J."/>
            <person name="Mondo S."/>
            <person name="Nolan M."/>
            <person name="Ohm R."/>
            <person name="Pangilinan J."/>
            <person name="Park H.-J."/>
            <person name="Ramirez L."/>
            <person name="Alfaro M."/>
            <person name="Sun H."/>
            <person name="Tritt A."/>
            <person name="Yoshinaga Y."/>
            <person name="Zwiers L.-H."/>
            <person name="Turgeon B."/>
            <person name="Goodwin S."/>
            <person name="Spatafora J."/>
            <person name="Crous P."/>
            <person name="Grigoriev I."/>
        </authorList>
    </citation>
    <scope>NUCLEOTIDE SEQUENCE</scope>
    <source>
        <strain evidence="7">CBS 107.79</strain>
    </source>
</reference>
<dbReference type="Pfam" id="PF01535">
    <property type="entry name" value="PPR"/>
    <property type="match status" value="2"/>
</dbReference>
<feature type="repeat" description="PPR" evidence="5">
    <location>
        <begin position="364"/>
        <end position="394"/>
    </location>
</feature>
<dbReference type="Gene3D" id="1.25.40.10">
    <property type="entry name" value="Tetratricopeptide repeat domain"/>
    <property type="match status" value="1"/>
</dbReference>
<protein>
    <recommendedName>
        <fullName evidence="9">Pentatricopeptide repeat protein-like protein</fullName>
    </recommendedName>
</protein>
<evidence type="ECO:0000256" key="5">
    <source>
        <dbReference type="PROSITE-ProRule" id="PRU00708"/>
    </source>
</evidence>
<feature type="region of interest" description="Disordered" evidence="6">
    <location>
        <begin position="91"/>
        <end position="115"/>
    </location>
</feature>
<comment type="subunit">
    <text evidence="4">Binds to mitochondrial small subunit 15S rRNA.</text>
</comment>
<evidence type="ECO:0000256" key="4">
    <source>
        <dbReference type="ARBA" id="ARBA00044511"/>
    </source>
</evidence>
<name>A0A6A5USJ6_9PLEO</name>
<feature type="compositionally biased region" description="Basic residues" evidence="6">
    <location>
        <begin position="91"/>
        <end position="100"/>
    </location>
</feature>
<evidence type="ECO:0008006" key="9">
    <source>
        <dbReference type="Google" id="ProtNLM"/>
    </source>
</evidence>
<comment type="similarity">
    <text evidence="1">Belongs to the CCM1 family.</text>
</comment>
<dbReference type="EMBL" id="ML976730">
    <property type="protein sequence ID" value="KAF1967634.1"/>
    <property type="molecule type" value="Genomic_DNA"/>
</dbReference>
<dbReference type="PROSITE" id="PS51375">
    <property type="entry name" value="PPR"/>
    <property type="match status" value="2"/>
</dbReference>
<keyword evidence="8" id="KW-1185">Reference proteome</keyword>
<accession>A0A6A5USJ6</accession>
<dbReference type="OrthoDB" id="1908178at2759"/>
<dbReference type="AlphaFoldDB" id="A0A6A5USJ6"/>
<feature type="repeat" description="PPR" evidence="5">
    <location>
        <begin position="294"/>
        <end position="328"/>
    </location>
</feature>
<evidence type="ECO:0000256" key="2">
    <source>
        <dbReference type="ARBA" id="ARBA00022737"/>
    </source>
</evidence>
<dbReference type="Proteomes" id="UP000800036">
    <property type="component" value="Unassembled WGS sequence"/>
</dbReference>
<proteinExistence type="inferred from homology"/>
<keyword evidence="2" id="KW-0677">Repeat</keyword>
<gene>
    <name evidence="7" type="ORF">BU23DRAFT_658862</name>
</gene>
<dbReference type="InterPro" id="IPR011990">
    <property type="entry name" value="TPR-like_helical_dom_sf"/>
</dbReference>
<evidence type="ECO:0000313" key="7">
    <source>
        <dbReference type="EMBL" id="KAF1967634.1"/>
    </source>
</evidence>
<evidence type="ECO:0000256" key="6">
    <source>
        <dbReference type="SAM" id="MobiDB-lite"/>
    </source>
</evidence>
<evidence type="ECO:0000313" key="8">
    <source>
        <dbReference type="Proteomes" id="UP000800036"/>
    </source>
</evidence>
<feature type="compositionally biased region" description="Basic and acidic residues" evidence="6">
    <location>
        <begin position="103"/>
        <end position="115"/>
    </location>
</feature>
<comment type="function">
    <text evidence="3">Regulates mitochondrial small subunit maturation by controlling 15S rRNA 5'-end processing. Localizes to the 5' precursor of the 15S rRNA in a position that is subsequently occupied by mS47 in the mature yeast mtSSU. Uses structure and sequence-specific RNA recognition, binding to a single-stranded region of the precursor and specifically recognizing bases -6 to -1. The exchange of Ccm1 for mS47 is coupled to the irreversible removal of precursor rRNA that is accompanied by conformational changes of the mitoribosomal proteins uS5m and mS26. These conformational changes signal completion of 5'-end rRNA processing through protection of the mature 5'-end of the 15S rRNA and stabilization of mS47. The removal of the 5' precursor together with the dissociation of Ccm1 may be catalyzed by the 5'-3' exoribonuclease Pet127. Involved in the specific removal of group I introns in mitochondrial encoded transcripts.</text>
</comment>
<sequence>MSLFRALDRTSAVSCSHAATPILTFLYPAAYAKSSKRSFGKSAINRPPRIRRADGVRMDNLFIQALARAGSCPLHAKQISTLREVVPFAATHHKTRRKSTSSRAERKVDEPAAATDKKGPFKIAKKFAQEELKALVDYYGIDTDPAPEEEPPEAGSLVWNVGDDHEPWPPKEPKDAELIEKLRYLLQQDEASHDEIFGTYQQLSDPRIVYLPSPLIRDMLHYLSIVERPTATALQRFLSILDDMKTAHIHISRSEWNSAIYLSGRYMGAVSGDALQSSLYLWRDMEQRANIKGSTVTFNVLFDIAVKAGKFTLAELFLKEMKARGLKLHRHFRVSLIYYNGVMQNGSGVRRVYQEMVDAGDIVDTAVMNAVIAALFRAGEPSAAEHVFERMKRLATTGSTSPFSAPGDFRINKFDRTWRGQRKLGLHLTHEGRRLKWNDDDEALKALQDWAPIAPNSRTYSLLIRHQATTTGNIDRVNELLREMGYTGIPLEGSIFVVIFHGFTNFGGVRYSSWTRSKLEQSWTEYLKAVRDGLDRTWIDTTSVVAALKAFKKCTDAKRTLEVWDQIQAIWKPSVDETEVVLRTLRNIVPQGGFFDKQM</sequence>
<organism evidence="7 8">
    <name type="scientific">Bimuria novae-zelandiae CBS 107.79</name>
    <dbReference type="NCBI Taxonomy" id="1447943"/>
    <lineage>
        <taxon>Eukaryota</taxon>
        <taxon>Fungi</taxon>
        <taxon>Dikarya</taxon>
        <taxon>Ascomycota</taxon>
        <taxon>Pezizomycotina</taxon>
        <taxon>Dothideomycetes</taxon>
        <taxon>Pleosporomycetidae</taxon>
        <taxon>Pleosporales</taxon>
        <taxon>Massarineae</taxon>
        <taxon>Didymosphaeriaceae</taxon>
        <taxon>Bimuria</taxon>
    </lineage>
</organism>